<dbReference type="InterPro" id="IPR001375">
    <property type="entry name" value="Peptidase_S9_cat"/>
</dbReference>
<keyword evidence="5" id="KW-0378">Hydrolase</keyword>
<dbReference type="Pfam" id="PF00326">
    <property type="entry name" value="Peptidase_S9"/>
    <property type="match status" value="1"/>
</dbReference>
<evidence type="ECO:0000313" key="6">
    <source>
        <dbReference type="Proteomes" id="UP000318081"/>
    </source>
</evidence>
<dbReference type="EMBL" id="CP036432">
    <property type="protein sequence ID" value="QDV83420.1"/>
    <property type="molecule type" value="Genomic_DNA"/>
</dbReference>
<protein>
    <submittedName>
        <fullName evidence="5">Prolyl tripeptidyl peptidase</fullName>
        <ecNumber evidence="5">3.4.14.12</ecNumber>
    </submittedName>
</protein>
<evidence type="ECO:0000259" key="3">
    <source>
        <dbReference type="Pfam" id="PF00326"/>
    </source>
</evidence>
<dbReference type="InterPro" id="IPR029058">
    <property type="entry name" value="AB_hydrolase_fold"/>
</dbReference>
<feature type="domain" description="Peptidase S9 prolyl oligopeptidase catalytic" evidence="3">
    <location>
        <begin position="489"/>
        <end position="685"/>
    </location>
</feature>
<evidence type="ECO:0000256" key="1">
    <source>
        <dbReference type="SAM" id="MobiDB-lite"/>
    </source>
</evidence>
<dbReference type="SUPFAM" id="SSF53474">
    <property type="entry name" value="alpha/beta-Hydrolases"/>
    <property type="match status" value="1"/>
</dbReference>
<evidence type="ECO:0000313" key="5">
    <source>
        <dbReference type="EMBL" id="QDV83420.1"/>
    </source>
</evidence>
<evidence type="ECO:0000256" key="2">
    <source>
        <dbReference type="SAM" id="SignalP"/>
    </source>
</evidence>
<dbReference type="Proteomes" id="UP000318081">
    <property type="component" value="Chromosome"/>
</dbReference>
<dbReference type="PANTHER" id="PTHR11731">
    <property type="entry name" value="PROTEASE FAMILY S9B,C DIPEPTIDYL-PEPTIDASE IV-RELATED"/>
    <property type="match status" value="1"/>
</dbReference>
<dbReference type="Gene3D" id="3.40.50.1820">
    <property type="entry name" value="alpha/beta hydrolase"/>
    <property type="match status" value="1"/>
</dbReference>
<dbReference type="SUPFAM" id="SSF82171">
    <property type="entry name" value="DPP6 N-terminal domain-like"/>
    <property type="match status" value="1"/>
</dbReference>
<gene>
    <name evidence="5" type="primary">ptpA_2</name>
    <name evidence="5" type="ORF">TBK1r_23600</name>
</gene>
<dbReference type="EC" id="3.4.14.12" evidence="5"/>
<reference evidence="5 6" key="1">
    <citation type="submission" date="2019-02" db="EMBL/GenBank/DDBJ databases">
        <title>Deep-cultivation of Planctomycetes and their phenomic and genomic characterization uncovers novel biology.</title>
        <authorList>
            <person name="Wiegand S."/>
            <person name="Jogler M."/>
            <person name="Boedeker C."/>
            <person name="Pinto D."/>
            <person name="Vollmers J."/>
            <person name="Rivas-Marin E."/>
            <person name="Kohn T."/>
            <person name="Peeters S.H."/>
            <person name="Heuer A."/>
            <person name="Rast P."/>
            <person name="Oberbeckmann S."/>
            <person name="Bunk B."/>
            <person name="Jeske O."/>
            <person name="Meyerdierks A."/>
            <person name="Storesund J.E."/>
            <person name="Kallscheuer N."/>
            <person name="Luecker S."/>
            <person name="Lage O.M."/>
            <person name="Pohl T."/>
            <person name="Merkel B.J."/>
            <person name="Hornburger P."/>
            <person name="Mueller R.-W."/>
            <person name="Bruemmer F."/>
            <person name="Labrenz M."/>
            <person name="Spormann A.M."/>
            <person name="Op den Camp H."/>
            <person name="Overmann J."/>
            <person name="Amann R."/>
            <person name="Jetten M.S.M."/>
            <person name="Mascher T."/>
            <person name="Medema M.H."/>
            <person name="Devos D.P."/>
            <person name="Kaster A.-K."/>
            <person name="Ovreas L."/>
            <person name="Rohde M."/>
            <person name="Galperin M.Y."/>
            <person name="Jogler C."/>
        </authorList>
    </citation>
    <scope>NUCLEOTIDE SEQUENCE [LARGE SCALE GENOMIC DNA]</scope>
    <source>
        <strain evidence="5 6">TBK1r</strain>
    </source>
</reference>
<feature type="signal peptide" evidence="2">
    <location>
        <begin position="1"/>
        <end position="29"/>
    </location>
</feature>
<name>A0ABX5XPY7_9BACT</name>
<dbReference type="Gene3D" id="2.140.10.30">
    <property type="entry name" value="Dipeptidylpeptidase IV, N-terminal domain"/>
    <property type="match status" value="1"/>
</dbReference>
<accession>A0ABX5XPY7</accession>
<feature type="domain" description="Dipeptidylpeptidase IV N-terminal" evidence="4">
    <location>
        <begin position="82"/>
        <end position="397"/>
    </location>
</feature>
<feature type="region of interest" description="Disordered" evidence="1">
    <location>
        <begin position="91"/>
        <end position="113"/>
    </location>
</feature>
<keyword evidence="6" id="KW-1185">Reference proteome</keyword>
<dbReference type="PANTHER" id="PTHR11731:SF193">
    <property type="entry name" value="DIPEPTIDYL PEPTIDASE 9"/>
    <property type="match status" value="1"/>
</dbReference>
<organism evidence="5 6">
    <name type="scientific">Stieleria magnilauensis</name>
    <dbReference type="NCBI Taxonomy" id="2527963"/>
    <lineage>
        <taxon>Bacteria</taxon>
        <taxon>Pseudomonadati</taxon>
        <taxon>Planctomycetota</taxon>
        <taxon>Planctomycetia</taxon>
        <taxon>Pirellulales</taxon>
        <taxon>Pirellulaceae</taxon>
        <taxon>Stieleria</taxon>
    </lineage>
</organism>
<proteinExistence type="predicted"/>
<dbReference type="InterPro" id="IPR002469">
    <property type="entry name" value="Peptidase_S9B_N"/>
</dbReference>
<keyword evidence="2" id="KW-0732">Signal</keyword>
<dbReference type="InterPro" id="IPR050278">
    <property type="entry name" value="Serine_Prot_S9B/DPPIV"/>
</dbReference>
<dbReference type="GO" id="GO:0016787">
    <property type="term" value="F:hydrolase activity"/>
    <property type="evidence" value="ECO:0007669"/>
    <property type="project" value="UniProtKB-KW"/>
</dbReference>
<evidence type="ECO:0000259" key="4">
    <source>
        <dbReference type="Pfam" id="PF00930"/>
    </source>
</evidence>
<feature type="chain" id="PRO_5046208327" evidence="2">
    <location>
        <begin position="30"/>
        <end position="690"/>
    </location>
</feature>
<sequence length="690" mass="77924">MMPRQGFPVTLFSLIASAAIGLGPLPAQAADDSAWVSEAEPRLKAIYEKGQFRAKDFEGKWLPDSSGYTVHQQDPNSDQSRLLRYDVRTGEHAEVQSPATSQPSRRGLTSPDGKYRLEIRDQDLFVRDLKTDQRTRLTQRSPDRDISIGDPRWSPDGTRVVFIESDATDVRMRPMLVPDDPSYPSVRHRRFARVGEKINALRVGVVEIDGGELKWLPIESSPDGFYLGQVDWAGNSDEVLVEKKSRFRDERVFLLASVDGPMKEIFRETNSAWAVGSQGKNSGLTWVRDGQAFVVISEKDGWRHAFLYSRDGKALALLTPGEYDIIDRTVVDEPGGWYYFYAAPDDGPRKYLYRVPLDGSGTLERITPVDQPGTHDYEFSPDAKWAFHTYSTIDQPPVVDLVELEGHKVMRVLEDNRELRDRAETLMTPPTEFIRLEIDGGVSMDAWMIKPKDFDASKKYPVFIYVYGEPYAQTVLDQWGAAQNHFHRVVADLGYLVVSIDNRGTPAPKGAAWRRSIFGSLGPLSTEDQAAGLKELGRTRPYVDLSRVGIWGWSGGGSNTLNAMFRKPDDYHVGIAVVPKPQPHLYNAWFQEIYMRTREVNPDGYERSAPLHFAEGLKGDLLIVTGSGETNTHIQIIEGLVDRLIELGKRFDYMVYPNRDHGLREGKGSELHVRMLIARYLVEHLPRGPR</sequence>
<dbReference type="Pfam" id="PF00930">
    <property type="entry name" value="DPPIV_N"/>
    <property type="match status" value="1"/>
</dbReference>